<keyword evidence="4" id="KW-1185">Reference proteome</keyword>
<keyword evidence="1" id="KW-0175">Coiled coil</keyword>
<feature type="domain" description="DUF4455" evidence="2">
    <location>
        <begin position="127"/>
        <end position="317"/>
    </location>
</feature>
<feature type="coiled-coil region" evidence="1">
    <location>
        <begin position="431"/>
        <end position="459"/>
    </location>
</feature>
<dbReference type="InterPro" id="IPR028089">
    <property type="entry name" value="DUF4455"/>
</dbReference>
<evidence type="ECO:0000313" key="3">
    <source>
        <dbReference type="EMBL" id="CAG2191026.1"/>
    </source>
</evidence>
<proteinExistence type="predicted"/>
<organism evidence="3 4">
    <name type="scientific">Mytilus edulis</name>
    <name type="common">Blue mussel</name>
    <dbReference type="NCBI Taxonomy" id="6550"/>
    <lineage>
        <taxon>Eukaryota</taxon>
        <taxon>Metazoa</taxon>
        <taxon>Spiralia</taxon>
        <taxon>Lophotrochozoa</taxon>
        <taxon>Mollusca</taxon>
        <taxon>Bivalvia</taxon>
        <taxon>Autobranchia</taxon>
        <taxon>Pteriomorphia</taxon>
        <taxon>Mytilida</taxon>
        <taxon>Mytiloidea</taxon>
        <taxon>Mytilidae</taxon>
        <taxon>Mytilinae</taxon>
        <taxon>Mytilus</taxon>
    </lineage>
</organism>
<feature type="domain" description="DUF4455" evidence="2">
    <location>
        <begin position="339"/>
        <end position="532"/>
    </location>
</feature>
<accession>A0A8S3Q708</accession>
<dbReference type="Proteomes" id="UP000683360">
    <property type="component" value="Unassembled WGS sequence"/>
</dbReference>
<dbReference type="OrthoDB" id="431588at2759"/>
<protein>
    <recommendedName>
        <fullName evidence="2">DUF4455 domain-containing protein</fullName>
    </recommendedName>
</protein>
<comment type="caution">
    <text evidence="3">The sequence shown here is derived from an EMBL/GenBank/DDBJ whole genome shotgun (WGS) entry which is preliminary data.</text>
</comment>
<gene>
    <name evidence="3" type="ORF">MEDL_6310</name>
</gene>
<sequence length="562" mass="65385">MSETASARVVPSGKIYRQMFDAQLQLTQSLTKIKREDTQSSKALTRQSTGIPLVKLTRDEVSHGLLTERQRTWADGFPNEPYIENPALHKQHRKKAKGSLFGKEVQGLPDVVVPAKMGSNIIDRIAASRKERHEAEVEDMHQELSVINSDIEPRIEKNCETLMNKLEENDEQIAEILERIKTDEDILTYTLDDLYIIWEEVQGHTYKRQEWIKFLDVQLSEIEDERMDRIRDVFLDYAKKLEKISHLMSPDLQRFMDQEAQVINQTMLSNRRAYSDLFVRLMSSDIEREKTQHTTWKRRVEDWRQLKTDLAIQKFMDLKPPASTKSAVYQWNKNIQMVSKEIVCQDCLEQVDAIKKYMIEAGICGLLKAKHIVENKMLPLVGDRQRVYEENLETMEKNLDDHNTKTNDQLKSLFKYAQGSAHVWDVHEIGLAKQERALQEKLENCRQQHDNQNQDKEANLDIVMDKMRQDATEGALKVNLNKALEMLDKIKDAYEIFHQDETGIVKTYPNMVLQELEGYDLAVCKFFMVGRNPEDGQGRPEKVTKSPSKTKKVVITCLLHHK</sequence>
<feature type="coiled-coil region" evidence="1">
    <location>
        <begin position="130"/>
        <end position="183"/>
    </location>
</feature>
<evidence type="ECO:0000259" key="2">
    <source>
        <dbReference type="Pfam" id="PF14643"/>
    </source>
</evidence>
<dbReference type="PANTHER" id="PTHR21444:SF14">
    <property type="entry name" value="COILED-COIL DOMAIN-CONTAINING PROTEIN 180"/>
    <property type="match status" value="1"/>
</dbReference>
<evidence type="ECO:0000313" key="4">
    <source>
        <dbReference type="Proteomes" id="UP000683360"/>
    </source>
</evidence>
<dbReference type="PANTHER" id="PTHR21444">
    <property type="entry name" value="COILED-COIL DOMAIN-CONTAINING PROTEIN 180"/>
    <property type="match status" value="1"/>
</dbReference>
<dbReference type="Pfam" id="PF14643">
    <property type="entry name" value="DUF4455"/>
    <property type="match status" value="2"/>
</dbReference>
<evidence type="ECO:0000256" key="1">
    <source>
        <dbReference type="SAM" id="Coils"/>
    </source>
</evidence>
<dbReference type="EMBL" id="CAJPWZ010000350">
    <property type="protein sequence ID" value="CAG2191026.1"/>
    <property type="molecule type" value="Genomic_DNA"/>
</dbReference>
<reference evidence="3" key="1">
    <citation type="submission" date="2021-03" db="EMBL/GenBank/DDBJ databases">
        <authorList>
            <person name="Bekaert M."/>
        </authorList>
    </citation>
    <scope>NUCLEOTIDE SEQUENCE</scope>
</reference>
<dbReference type="AlphaFoldDB" id="A0A8S3Q708"/>
<name>A0A8S3Q708_MYTED</name>